<gene>
    <name evidence="9" type="ORF">QBC37DRAFT_393231</name>
</gene>
<dbReference type="AlphaFoldDB" id="A0AAN6XU79"/>
<evidence type="ECO:0000256" key="3">
    <source>
        <dbReference type="ARBA" id="ARBA00022723"/>
    </source>
</evidence>
<dbReference type="GO" id="GO:0046872">
    <property type="term" value="F:metal ion binding"/>
    <property type="evidence" value="ECO:0007669"/>
    <property type="project" value="UniProtKB-UniRule"/>
</dbReference>
<keyword evidence="6 7" id="KW-0482">Metalloprotease</keyword>
<dbReference type="Pfam" id="PF01432">
    <property type="entry name" value="Peptidase_M3"/>
    <property type="match status" value="1"/>
</dbReference>
<dbReference type="PANTHER" id="PTHR11804:SF84">
    <property type="entry name" value="SACCHAROLYSIN"/>
    <property type="match status" value="1"/>
</dbReference>
<evidence type="ECO:0000313" key="9">
    <source>
        <dbReference type="EMBL" id="KAK4206804.1"/>
    </source>
</evidence>
<evidence type="ECO:0000313" key="10">
    <source>
        <dbReference type="Proteomes" id="UP001301769"/>
    </source>
</evidence>
<dbReference type="GO" id="GO:0006518">
    <property type="term" value="P:peptide metabolic process"/>
    <property type="evidence" value="ECO:0007669"/>
    <property type="project" value="TreeGrafter"/>
</dbReference>
<dbReference type="GO" id="GO:0004222">
    <property type="term" value="F:metalloendopeptidase activity"/>
    <property type="evidence" value="ECO:0007669"/>
    <property type="project" value="InterPro"/>
</dbReference>
<proteinExistence type="inferred from homology"/>
<dbReference type="Gene3D" id="1.10.1370.10">
    <property type="entry name" value="Neurolysin, domain 3"/>
    <property type="match status" value="1"/>
</dbReference>
<reference evidence="9" key="1">
    <citation type="journal article" date="2023" name="Mol. Phylogenet. Evol.">
        <title>Genome-scale phylogeny and comparative genomics of the fungal order Sordariales.</title>
        <authorList>
            <person name="Hensen N."/>
            <person name="Bonometti L."/>
            <person name="Westerberg I."/>
            <person name="Brannstrom I.O."/>
            <person name="Guillou S."/>
            <person name="Cros-Aarteil S."/>
            <person name="Calhoun S."/>
            <person name="Haridas S."/>
            <person name="Kuo A."/>
            <person name="Mondo S."/>
            <person name="Pangilinan J."/>
            <person name="Riley R."/>
            <person name="LaButti K."/>
            <person name="Andreopoulos B."/>
            <person name="Lipzen A."/>
            <person name="Chen C."/>
            <person name="Yan M."/>
            <person name="Daum C."/>
            <person name="Ng V."/>
            <person name="Clum A."/>
            <person name="Steindorff A."/>
            <person name="Ohm R.A."/>
            <person name="Martin F."/>
            <person name="Silar P."/>
            <person name="Natvig D.O."/>
            <person name="Lalanne C."/>
            <person name="Gautier V."/>
            <person name="Ament-Velasquez S.L."/>
            <person name="Kruys A."/>
            <person name="Hutchinson M.I."/>
            <person name="Powell A.J."/>
            <person name="Barry K."/>
            <person name="Miller A.N."/>
            <person name="Grigoriev I.V."/>
            <person name="Debuchy R."/>
            <person name="Gladieux P."/>
            <person name="Hiltunen Thoren M."/>
            <person name="Johannesson H."/>
        </authorList>
    </citation>
    <scope>NUCLEOTIDE SEQUENCE</scope>
    <source>
        <strain evidence="9">PSN293</strain>
    </source>
</reference>
<dbReference type="InterPro" id="IPR001567">
    <property type="entry name" value="Pept_M3A_M3B_dom"/>
</dbReference>
<dbReference type="InterPro" id="IPR024077">
    <property type="entry name" value="Neurolysin/TOP_dom2"/>
</dbReference>
<protein>
    <recommendedName>
        <fullName evidence="8">Peptidase M3A/M3B catalytic domain-containing protein</fullName>
    </recommendedName>
</protein>
<comment type="similarity">
    <text evidence="1 7">Belongs to the peptidase M3 family.</text>
</comment>
<evidence type="ECO:0000259" key="8">
    <source>
        <dbReference type="Pfam" id="PF01432"/>
    </source>
</evidence>
<keyword evidence="10" id="KW-1185">Reference proteome</keyword>
<keyword evidence="2 7" id="KW-0645">Protease</keyword>
<dbReference type="GO" id="GO:0005758">
    <property type="term" value="C:mitochondrial intermembrane space"/>
    <property type="evidence" value="ECO:0007669"/>
    <property type="project" value="TreeGrafter"/>
</dbReference>
<name>A0AAN6XU79_9PEZI</name>
<comment type="cofactor">
    <cofactor evidence="7">
        <name>Zn(2+)</name>
        <dbReference type="ChEBI" id="CHEBI:29105"/>
    </cofactor>
    <text evidence="7">Binds 1 zinc ion.</text>
</comment>
<evidence type="ECO:0000256" key="1">
    <source>
        <dbReference type="ARBA" id="ARBA00006040"/>
    </source>
</evidence>
<organism evidence="9 10">
    <name type="scientific">Rhypophila decipiens</name>
    <dbReference type="NCBI Taxonomy" id="261697"/>
    <lineage>
        <taxon>Eukaryota</taxon>
        <taxon>Fungi</taxon>
        <taxon>Dikarya</taxon>
        <taxon>Ascomycota</taxon>
        <taxon>Pezizomycotina</taxon>
        <taxon>Sordariomycetes</taxon>
        <taxon>Sordariomycetidae</taxon>
        <taxon>Sordariales</taxon>
        <taxon>Naviculisporaceae</taxon>
        <taxon>Rhypophila</taxon>
    </lineage>
</organism>
<dbReference type="InterPro" id="IPR045090">
    <property type="entry name" value="Pept_M3A_M3B"/>
</dbReference>
<sequence>MATPSTRTKWPCQLPGFFDATASSLVQDAQNLVDQTKSVWDRIVAHVQHPSNATFTNTILPIALDENASAARILRFYASTSPSKELRDASNTATKILSDADAGLYSRTDVFVLVDAVLNKIDAAEGEHAHLDDQSKYYVRKLHRKMYQNGCGLGDSDPTAKDAFEQVNKRVQELVRRCTANLHQDPSGIWLSLEELEDVPDSEISALRGQSRAVVNASGPEGDPAGKLWVKTKLPHPNRVLAHAKSEATRKKIYYAIKNRLPENIPLFRELVLARDTLARMLGYSSYLAYKTVDKMVQTPETVTSLLAGIRRGIRAAVLADVASMLTIKKEEEGLGDDAKLFAWDEDFYLRIRKQRDKPDLDLSSVPEYFELGNTLKILISLYGRLFGTRFERISLDPQGQSELGGPLTWHEDVQMYAVWDVVDDGTGEDEFLGYAYFDLFPRDGKYGHRGTYALTWGYDHHPQNGEGDVPETRFRPSCALVMNFPKPAEDGTPTLLSLVDVRRLFHELGHLHHTLCTKVKYAGLSYIDRDFVEAPSLMLERFFWKPSYIKGLAHHYSYLSAEFKEAWLRSQAKKTTSESSDIDVAKELTAEQPPQKLPDRAIAELADTNPKQFVNGQAFNLFLSLYDILVHNPATHDELERMNLAEEFNKLHTEITGFHGGEAVGDGWEWAHGESVFRMIVSGYDAGYYSYVLGRVHSLDMWRAGGFESNLNDESEKEAGRRFRRAIFEPGGSQPEMKTLTDYLGREPSNDPYFEWLGV</sequence>
<dbReference type="GO" id="GO:0006508">
    <property type="term" value="P:proteolysis"/>
    <property type="evidence" value="ECO:0007669"/>
    <property type="project" value="UniProtKB-KW"/>
</dbReference>
<keyword evidence="4 7" id="KW-0378">Hydrolase</keyword>
<accession>A0AAN6XU79</accession>
<dbReference type="Gene3D" id="1.20.1050.40">
    <property type="entry name" value="Endopeptidase. Chain P, domain 1"/>
    <property type="match status" value="1"/>
</dbReference>
<comment type="caution">
    <text evidence="9">The sequence shown here is derived from an EMBL/GenBank/DDBJ whole genome shotgun (WGS) entry which is preliminary data.</text>
</comment>
<keyword evidence="3 7" id="KW-0479">Metal-binding</keyword>
<dbReference type="Proteomes" id="UP001301769">
    <property type="component" value="Unassembled WGS sequence"/>
</dbReference>
<evidence type="ECO:0000256" key="5">
    <source>
        <dbReference type="ARBA" id="ARBA00022833"/>
    </source>
</evidence>
<dbReference type="EMBL" id="MU858350">
    <property type="protein sequence ID" value="KAK4206804.1"/>
    <property type="molecule type" value="Genomic_DNA"/>
</dbReference>
<dbReference type="InterPro" id="IPR024080">
    <property type="entry name" value="Neurolysin/TOP_N"/>
</dbReference>
<keyword evidence="5 7" id="KW-0862">Zinc</keyword>
<dbReference type="CDD" id="cd06455">
    <property type="entry name" value="M3A_TOP"/>
    <property type="match status" value="1"/>
</dbReference>
<dbReference type="Gene3D" id="3.40.390.10">
    <property type="entry name" value="Collagenase (Catalytic Domain)"/>
    <property type="match status" value="1"/>
</dbReference>
<reference evidence="9" key="2">
    <citation type="submission" date="2023-05" db="EMBL/GenBank/DDBJ databases">
        <authorList>
            <consortium name="Lawrence Berkeley National Laboratory"/>
            <person name="Steindorff A."/>
            <person name="Hensen N."/>
            <person name="Bonometti L."/>
            <person name="Westerberg I."/>
            <person name="Brannstrom I.O."/>
            <person name="Guillou S."/>
            <person name="Cros-Aarteil S."/>
            <person name="Calhoun S."/>
            <person name="Haridas S."/>
            <person name="Kuo A."/>
            <person name="Mondo S."/>
            <person name="Pangilinan J."/>
            <person name="Riley R."/>
            <person name="Labutti K."/>
            <person name="Andreopoulos B."/>
            <person name="Lipzen A."/>
            <person name="Chen C."/>
            <person name="Yanf M."/>
            <person name="Daum C."/>
            <person name="Ng V."/>
            <person name="Clum A."/>
            <person name="Ohm R."/>
            <person name="Martin F."/>
            <person name="Silar P."/>
            <person name="Natvig D."/>
            <person name="Lalanne C."/>
            <person name="Gautier V."/>
            <person name="Ament-Velasquez S.L."/>
            <person name="Kruys A."/>
            <person name="Hutchinson M.I."/>
            <person name="Powell A.J."/>
            <person name="Barry K."/>
            <person name="Miller A.N."/>
            <person name="Grigoriev I.V."/>
            <person name="Debuchy R."/>
            <person name="Gladieux P."/>
            <person name="Thoren M.H."/>
            <person name="Johannesson H."/>
        </authorList>
    </citation>
    <scope>NUCLEOTIDE SEQUENCE</scope>
    <source>
        <strain evidence="9">PSN293</strain>
    </source>
</reference>
<evidence type="ECO:0000256" key="2">
    <source>
        <dbReference type="ARBA" id="ARBA00022670"/>
    </source>
</evidence>
<dbReference type="InterPro" id="IPR024079">
    <property type="entry name" value="MetalloPept_cat_dom_sf"/>
</dbReference>
<feature type="domain" description="Peptidase M3A/M3B catalytic" evidence="8">
    <location>
        <begin position="240"/>
        <end position="756"/>
    </location>
</feature>
<evidence type="ECO:0000256" key="6">
    <source>
        <dbReference type="ARBA" id="ARBA00023049"/>
    </source>
</evidence>
<dbReference type="PANTHER" id="PTHR11804">
    <property type="entry name" value="PROTEASE M3 THIMET OLIGOPEPTIDASE-RELATED"/>
    <property type="match status" value="1"/>
</dbReference>
<dbReference type="SUPFAM" id="SSF55486">
    <property type="entry name" value="Metalloproteases ('zincins'), catalytic domain"/>
    <property type="match status" value="1"/>
</dbReference>
<evidence type="ECO:0000256" key="4">
    <source>
        <dbReference type="ARBA" id="ARBA00022801"/>
    </source>
</evidence>
<evidence type="ECO:0000256" key="7">
    <source>
        <dbReference type="RuleBase" id="RU003435"/>
    </source>
</evidence>